<dbReference type="Pfam" id="PF07501">
    <property type="entry name" value="G5"/>
    <property type="match status" value="1"/>
</dbReference>
<feature type="region of interest" description="Disordered" evidence="4">
    <location>
        <begin position="274"/>
        <end position="304"/>
    </location>
</feature>
<dbReference type="CDD" id="cd13925">
    <property type="entry name" value="RPF"/>
    <property type="match status" value="1"/>
</dbReference>
<dbReference type="InterPro" id="IPR011098">
    <property type="entry name" value="G5_dom"/>
</dbReference>
<dbReference type="InterPro" id="IPR007137">
    <property type="entry name" value="DUF348"/>
</dbReference>
<name>A0ABP6YRN5_9ACTN</name>
<evidence type="ECO:0000259" key="5">
    <source>
        <dbReference type="PROSITE" id="PS51109"/>
    </source>
</evidence>
<dbReference type="Pfam" id="PF06737">
    <property type="entry name" value="Transglycosylas"/>
    <property type="match status" value="1"/>
</dbReference>
<dbReference type="InterPro" id="IPR023346">
    <property type="entry name" value="Lysozyme-like_dom_sf"/>
</dbReference>
<comment type="caution">
    <text evidence="6">The sequence shown here is derived from an EMBL/GenBank/DDBJ whole genome shotgun (WGS) entry which is preliminary data.</text>
</comment>
<evidence type="ECO:0000256" key="2">
    <source>
        <dbReference type="ARBA" id="ARBA00022729"/>
    </source>
</evidence>
<evidence type="ECO:0000256" key="4">
    <source>
        <dbReference type="SAM" id="MobiDB-lite"/>
    </source>
</evidence>
<evidence type="ECO:0000256" key="3">
    <source>
        <dbReference type="ARBA" id="ARBA00022801"/>
    </source>
</evidence>
<dbReference type="InterPro" id="IPR010618">
    <property type="entry name" value="RPF"/>
</dbReference>
<dbReference type="Gene3D" id="1.10.530.10">
    <property type="match status" value="1"/>
</dbReference>
<dbReference type="Proteomes" id="UP001501074">
    <property type="component" value="Unassembled WGS sequence"/>
</dbReference>
<dbReference type="RefSeq" id="WP_231485290.1">
    <property type="nucleotide sequence ID" value="NZ_BAAAZO010000001.1"/>
</dbReference>
<feature type="domain" description="G5" evidence="5">
    <location>
        <begin position="201"/>
        <end position="281"/>
    </location>
</feature>
<comment type="similarity">
    <text evidence="1">Belongs to the transglycosylase family. Rpf subfamily.</text>
</comment>
<sequence>MRSLVHSRPARFVAQAAVLAVAVGGSVWYSQANKTITLSVDGRTTEVHSFASSVSDFLADEHISVGDRDLVAPAADTSIGEGDTVVVRYARPLNLTVDGTERTFWTTELSVDKALLALGVRSDGAELSASRSSRIDRAGMTMSLSTPKSVTLVADGDKDKITTTAATVSEFLTDEKVKVGDLDKLSQVPSTPLRDGLTVKIARVTQKKVTKTSAIDHKTKKTSTSKLYKGESKVVTAGKDGVQKAVWQITRTDGKITKRKLVDTSVTRKPVTEVVQVGTKAKPAESSSSSGGSSSGGSSSGGSVGGGVDSLNWAALAECESGGNPKAVNPAGYYGLYQFSTSTWAAMGGSGNPADASSSEQTYRAKLLYKQSGAGQWPVCGKNL</sequence>
<dbReference type="SUPFAM" id="SSF53955">
    <property type="entry name" value="Lysozyme-like"/>
    <property type="match status" value="1"/>
</dbReference>
<dbReference type="EMBL" id="BAAAZO010000001">
    <property type="protein sequence ID" value="GAA3589608.1"/>
    <property type="molecule type" value="Genomic_DNA"/>
</dbReference>
<keyword evidence="3" id="KW-0378">Hydrolase</keyword>
<dbReference type="Gene3D" id="2.20.230.10">
    <property type="entry name" value="Resuscitation-promoting factor rpfb"/>
    <property type="match status" value="1"/>
</dbReference>
<dbReference type="Pfam" id="PF03990">
    <property type="entry name" value="DUF348"/>
    <property type="match status" value="3"/>
</dbReference>
<evidence type="ECO:0000313" key="7">
    <source>
        <dbReference type="Proteomes" id="UP001501074"/>
    </source>
</evidence>
<reference evidence="7" key="1">
    <citation type="journal article" date="2019" name="Int. J. Syst. Evol. Microbiol.">
        <title>The Global Catalogue of Microorganisms (GCM) 10K type strain sequencing project: providing services to taxonomists for standard genome sequencing and annotation.</title>
        <authorList>
            <consortium name="The Broad Institute Genomics Platform"/>
            <consortium name="The Broad Institute Genome Sequencing Center for Infectious Disease"/>
            <person name="Wu L."/>
            <person name="Ma J."/>
        </authorList>
    </citation>
    <scope>NUCLEOTIDE SEQUENCE [LARGE SCALE GENOMIC DNA]</scope>
    <source>
        <strain evidence="7">JCM 16902</strain>
    </source>
</reference>
<dbReference type="PANTHER" id="PTHR39160:SF4">
    <property type="entry name" value="RESUSCITATION-PROMOTING FACTOR RPFB"/>
    <property type="match status" value="1"/>
</dbReference>
<evidence type="ECO:0000313" key="6">
    <source>
        <dbReference type="EMBL" id="GAA3589608.1"/>
    </source>
</evidence>
<dbReference type="PROSITE" id="PS51109">
    <property type="entry name" value="G5"/>
    <property type="match status" value="1"/>
</dbReference>
<accession>A0ABP6YRN5</accession>
<dbReference type="PANTHER" id="PTHR39160">
    <property type="entry name" value="CELL WALL-BINDING PROTEIN YOCH"/>
    <property type="match status" value="1"/>
</dbReference>
<dbReference type="InterPro" id="IPR051933">
    <property type="entry name" value="Resuscitation_pf_RpfB"/>
</dbReference>
<dbReference type="SMART" id="SM01208">
    <property type="entry name" value="G5"/>
    <property type="match status" value="1"/>
</dbReference>
<evidence type="ECO:0000256" key="1">
    <source>
        <dbReference type="ARBA" id="ARBA00010830"/>
    </source>
</evidence>
<keyword evidence="2" id="KW-0732">Signal</keyword>
<proteinExistence type="inferred from homology"/>
<feature type="compositionally biased region" description="Gly residues" evidence="4">
    <location>
        <begin position="293"/>
        <end position="304"/>
    </location>
</feature>
<protein>
    <recommendedName>
        <fullName evidence="5">G5 domain-containing protein</fullName>
    </recommendedName>
</protein>
<keyword evidence="7" id="KW-1185">Reference proteome</keyword>
<gene>
    <name evidence="6" type="ORF">GCM10022223_00080</name>
</gene>
<organism evidence="6 7">
    <name type="scientific">Kineosporia mesophila</name>
    <dbReference type="NCBI Taxonomy" id="566012"/>
    <lineage>
        <taxon>Bacteria</taxon>
        <taxon>Bacillati</taxon>
        <taxon>Actinomycetota</taxon>
        <taxon>Actinomycetes</taxon>
        <taxon>Kineosporiales</taxon>
        <taxon>Kineosporiaceae</taxon>
        <taxon>Kineosporia</taxon>
    </lineage>
</organism>